<keyword evidence="5" id="KW-0963">Cytoplasm</keyword>
<dbReference type="GO" id="GO:0004643">
    <property type="term" value="F:phosphoribosylaminoimidazolecarboxamide formyltransferase activity"/>
    <property type="evidence" value="ECO:0007669"/>
    <property type="project" value="InterPro"/>
</dbReference>
<dbReference type="SMART" id="SM00798">
    <property type="entry name" value="AICARFT_IMPCHas"/>
    <property type="match status" value="1"/>
</dbReference>
<gene>
    <name evidence="11" type="ORF">AV274_3444</name>
</gene>
<dbReference type="PIRSF" id="PIRSF000414">
    <property type="entry name" value="AICARFT_IMPCHas"/>
    <property type="match status" value="1"/>
</dbReference>
<evidence type="ECO:0000256" key="7">
    <source>
        <dbReference type="ARBA" id="ARBA00022755"/>
    </source>
</evidence>
<dbReference type="CDD" id="cd01421">
    <property type="entry name" value="IMPCH"/>
    <property type="match status" value="1"/>
</dbReference>
<dbReference type="Proteomes" id="UP000078348">
    <property type="component" value="Unassembled WGS sequence"/>
</dbReference>
<dbReference type="Gene3D" id="1.10.287.440">
    <property type="match status" value="1"/>
</dbReference>
<dbReference type="Gene3D" id="3.40.50.1380">
    <property type="entry name" value="Methylglyoxal synthase-like domain"/>
    <property type="match status" value="1"/>
</dbReference>
<dbReference type="GO" id="GO:0006189">
    <property type="term" value="P:'de novo' IMP biosynthetic process"/>
    <property type="evidence" value="ECO:0007669"/>
    <property type="project" value="UniProtKB-UniPathway"/>
</dbReference>
<proteinExistence type="inferred from homology"/>
<dbReference type="Pfam" id="PF02142">
    <property type="entry name" value="MGS"/>
    <property type="match status" value="1"/>
</dbReference>
<dbReference type="HAMAP" id="MF_00139">
    <property type="entry name" value="PurH"/>
    <property type="match status" value="1"/>
</dbReference>
<evidence type="ECO:0000256" key="1">
    <source>
        <dbReference type="ARBA" id="ARBA00004514"/>
    </source>
</evidence>
<dbReference type="GO" id="GO:0003937">
    <property type="term" value="F:IMP cyclohydrolase activity"/>
    <property type="evidence" value="ECO:0007669"/>
    <property type="project" value="InterPro"/>
</dbReference>
<comment type="similarity">
    <text evidence="4">Belongs to the PurH family.</text>
</comment>
<accession>A0A196SEJ8</accession>
<keyword evidence="12" id="KW-1185">Reference proteome</keyword>
<evidence type="ECO:0000313" key="12">
    <source>
        <dbReference type="Proteomes" id="UP000078348"/>
    </source>
</evidence>
<comment type="subcellular location">
    <subcellularLocation>
        <location evidence="1">Cytoplasm</location>
        <location evidence="1">Cytosol</location>
    </subcellularLocation>
</comment>
<evidence type="ECO:0000256" key="3">
    <source>
        <dbReference type="ARBA" id="ARBA00004954"/>
    </source>
</evidence>
<organism evidence="11 12">
    <name type="scientific">Blastocystis sp. subtype 1 (strain ATCC 50177 / NandII)</name>
    <dbReference type="NCBI Taxonomy" id="478820"/>
    <lineage>
        <taxon>Eukaryota</taxon>
        <taxon>Sar</taxon>
        <taxon>Stramenopiles</taxon>
        <taxon>Bigyra</taxon>
        <taxon>Opalozoa</taxon>
        <taxon>Opalinata</taxon>
        <taxon>Blastocystidae</taxon>
        <taxon>Blastocystis</taxon>
    </lineage>
</organism>
<evidence type="ECO:0000256" key="6">
    <source>
        <dbReference type="ARBA" id="ARBA00022679"/>
    </source>
</evidence>
<dbReference type="EMBL" id="LXWW01000210">
    <property type="protein sequence ID" value="OAO14741.1"/>
    <property type="molecule type" value="Genomic_DNA"/>
</dbReference>
<dbReference type="SUPFAM" id="SSF53927">
    <property type="entry name" value="Cytidine deaminase-like"/>
    <property type="match status" value="1"/>
</dbReference>
<dbReference type="PROSITE" id="PS51855">
    <property type="entry name" value="MGS"/>
    <property type="match status" value="1"/>
</dbReference>
<dbReference type="InterPro" id="IPR036914">
    <property type="entry name" value="MGS-like_dom_sf"/>
</dbReference>
<dbReference type="InterPro" id="IPR011607">
    <property type="entry name" value="MGS-like_dom"/>
</dbReference>
<dbReference type="SUPFAM" id="SSF52335">
    <property type="entry name" value="Methylglyoxal synthase-like"/>
    <property type="match status" value="1"/>
</dbReference>
<evidence type="ECO:0000256" key="8">
    <source>
        <dbReference type="ARBA" id="ARBA00022801"/>
    </source>
</evidence>
<dbReference type="UniPathway" id="UPA00074">
    <property type="reaction ID" value="UER00133"/>
</dbReference>
<dbReference type="OrthoDB" id="6017153at2759"/>
<evidence type="ECO:0000256" key="9">
    <source>
        <dbReference type="ARBA" id="ARBA00023268"/>
    </source>
</evidence>
<dbReference type="NCBIfam" id="NF005492">
    <property type="entry name" value="PRK07106.1"/>
    <property type="match status" value="1"/>
</dbReference>
<feature type="domain" description="MGS-like" evidence="10">
    <location>
        <begin position="13"/>
        <end position="160"/>
    </location>
</feature>
<evidence type="ECO:0000256" key="5">
    <source>
        <dbReference type="ARBA" id="ARBA00022490"/>
    </source>
</evidence>
<dbReference type="PANTHER" id="PTHR11692:SF0">
    <property type="entry name" value="BIFUNCTIONAL PURINE BIOSYNTHESIS PROTEIN ATIC"/>
    <property type="match status" value="1"/>
</dbReference>
<dbReference type="SMART" id="SM00851">
    <property type="entry name" value="MGS"/>
    <property type="match status" value="1"/>
</dbReference>
<dbReference type="FunFam" id="3.40.50.1380:FF:000001">
    <property type="entry name" value="Bifunctional purine biosynthesis protein PurH"/>
    <property type="match status" value="1"/>
</dbReference>
<keyword evidence="8 11" id="KW-0378">Hydrolase</keyword>
<evidence type="ECO:0000256" key="4">
    <source>
        <dbReference type="ARBA" id="ARBA00007667"/>
    </source>
</evidence>
<keyword evidence="9" id="KW-0511">Multifunctional enzyme</keyword>
<dbReference type="FunFam" id="3.40.140.20:FF:000003">
    <property type="entry name" value="Bifunctional purine biosynthesis protein"/>
    <property type="match status" value="1"/>
</dbReference>
<keyword evidence="7" id="KW-0658">Purine biosynthesis</keyword>
<dbReference type="GO" id="GO:0005829">
    <property type="term" value="C:cytosol"/>
    <property type="evidence" value="ECO:0007669"/>
    <property type="project" value="UniProtKB-SubCell"/>
</dbReference>
<protein>
    <submittedName>
        <fullName evidence="11">Phosphoribosylaminoimidazolecarboxamide formyltransferase/IMP cyclohydrolase</fullName>
    </submittedName>
</protein>
<dbReference type="NCBIfam" id="TIGR00355">
    <property type="entry name" value="purH"/>
    <property type="match status" value="1"/>
</dbReference>
<dbReference type="InterPro" id="IPR024051">
    <property type="entry name" value="AICAR_Tfase_dup_dom_sf"/>
</dbReference>
<evidence type="ECO:0000313" key="11">
    <source>
        <dbReference type="EMBL" id="OAO14741.1"/>
    </source>
</evidence>
<dbReference type="Pfam" id="PF01808">
    <property type="entry name" value="AICARFT_IMPCHas"/>
    <property type="match status" value="1"/>
</dbReference>
<comment type="caution">
    <text evidence="11">The sequence shown here is derived from an EMBL/GenBank/DDBJ whole genome shotgun (WGS) entry which is preliminary data.</text>
</comment>
<dbReference type="InterPro" id="IPR002695">
    <property type="entry name" value="PurH-like"/>
</dbReference>
<keyword evidence="6 11" id="KW-0808">Transferase</keyword>
<dbReference type="PANTHER" id="PTHR11692">
    <property type="entry name" value="BIFUNCTIONAL PURINE BIOSYNTHESIS PROTEIN PURH"/>
    <property type="match status" value="1"/>
</dbReference>
<dbReference type="NCBIfam" id="NF002049">
    <property type="entry name" value="PRK00881.1"/>
    <property type="match status" value="1"/>
</dbReference>
<evidence type="ECO:0000256" key="2">
    <source>
        <dbReference type="ARBA" id="ARBA00004844"/>
    </source>
</evidence>
<dbReference type="Gene3D" id="3.40.140.20">
    <property type="match status" value="2"/>
</dbReference>
<comment type="pathway">
    <text evidence="2">Purine metabolism; IMP biosynthesis via de novo pathway; IMP from 5-formamido-1-(5-phospho-D-ribosyl)imidazole-4-carboxamide: step 1/1.</text>
</comment>
<evidence type="ECO:0000259" key="10">
    <source>
        <dbReference type="PROSITE" id="PS51855"/>
    </source>
</evidence>
<sequence>MAHTITAVQGTTQSLFKINRAILSVSDKTGLVDLAKFLESYGVEILSTGGTAKAMRDAGVKVMDVSEYTGAPEMMDGRVKTLHPKVHGGILAVRGNAKHEQDMKDNGIKMIDLVVLNLYAFEDTVAKGYNFETCIENIDIGGPSMLRSSAKNHAAVVICSSPAQYPALMEEMKTHDGCTTIELRRRFAAEAFALSAKYDAAISSWFAKQLNPEQKTDVIVTRPYLPVRELKYGVNPHQKPAGLYRHLNGELPFEIVHGNPGYINLCDALNSWMLVKEARQALGAPAAASFKHVSPAGAAIAVPLTEEEMKAYEVTDASMSGAALAYLRARNADPMSSFGDFAAISEVVDVPAAKYISTCISDGIIAAGYEPEALEILKKKKNGNFIILQGKVDFAMPAMEYRELHGAVLAQRHNDVIPSKEQMTNVVTENKEIPESAMNDMVLGNICLKYTQSNSVGYALNGQMIGVGAGQQSRIDCVKLAARKAAMWYLRQHPKVLGLQFKKGVKKQDRVNARVRYIEGDFTEVEYEQWKTLFEVVPEPLTQAEKDEFIKTMHDVALVSDAFFPFRDNIDQASKYGVKYIAQPGGSIQDAGVTEAANSYGMAMVHTGLRLFHH</sequence>
<dbReference type="InterPro" id="IPR016193">
    <property type="entry name" value="Cytidine_deaminase-like"/>
</dbReference>
<name>A0A196SEJ8_BLAHN</name>
<dbReference type="STRING" id="478820.A0A196SEJ8"/>
<dbReference type="AlphaFoldDB" id="A0A196SEJ8"/>
<comment type="pathway">
    <text evidence="3">Purine metabolism; IMP biosynthesis via de novo pathway; 5-formamido-1-(5-phospho-D-ribosyl)imidazole-4-carboxamide from 5-amino-1-(5-phospho-D-ribosyl)imidazole-4-carboxamide (10-formyl THF route): step 1/1.</text>
</comment>
<reference evidence="11 12" key="1">
    <citation type="submission" date="2016-05" db="EMBL/GenBank/DDBJ databases">
        <title>Nuclear genome of Blastocystis sp. subtype 1 NandII.</title>
        <authorList>
            <person name="Gentekaki E."/>
            <person name="Curtis B."/>
            <person name="Stairs C."/>
            <person name="Eme L."/>
            <person name="Herman E."/>
            <person name="Klimes V."/>
            <person name="Arias M.C."/>
            <person name="Elias M."/>
            <person name="Hilliou F."/>
            <person name="Klute M."/>
            <person name="Malik S.-B."/>
            <person name="Pightling A."/>
            <person name="Rachubinski R."/>
            <person name="Salas D."/>
            <person name="Schlacht A."/>
            <person name="Suga H."/>
            <person name="Archibald J."/>
            <person name="Ball S.G."/>
            <person name="Clark G."/>
            <person name="Dacks J."/>
            <person name="Van Der Giezen M."/>
            <person name="Tsaousis A."/>
            <person name="Roger A."/>
        </authorList>
    </citation>
    <scope>NUCLEOTIDE SEQUENCE [LARGE SCALE GENOMIC DNA]</scope>
    <source>
        <strain evidence="12">ATCC 50177 / NandII</strain>
    </source>
</reference>
<dbReference type="InterPro" id="IPR024050">
    <property type="entry name" value="AICAR_Tfase_insert_dom_sf"/>
</dbReference>